<feature type="domain" description="Abortive phage infection protein C-terminal" evidence="1">
    <location>
        <begin position="228"/>
        <end position="493"/>
    </location>
</feature>
<protein>
    <recommendedName>
        <fullName evidence="1">Abortive phage infection protein C-terminal domain-containing protein</fullName>
    </recommendedName>
</protein>
<dbReference type="EMBL" id="AABTCC010000001">
    <property type="protein sequence ID" value="EAI8858242.1"/>
    <property type="molecule type" value="Genomic_DNA"/>
</dbReference>
<dbReference type="Proteomes" id="UP000535509">
    <property type="component" value="Unassembled WGS sequence"/>
</dbReference>
<evidence type="ECO:0000313" key="2">
    <source>
        <dbReference type="EMBL" id="EAI8858242.1"/>
    </source>
</evidence>
<dbReference type="OMA" id="FLTREHF"/>
<sequence length="587" mass="67399">MSHILLGEIKQSKIILNNQKLADDRAFSHVLLKYFFDVEYVDQEDFITDGANDGGIDFAYFDEEELKVVVCQSKFTDNLSYADIIAELDKMYSTIHNFTVGNTGIYNDRVKRTIQNFIDRLPDEGSTNIEYHLFTSSDLDKQAITNKIEIAKHGFSIDMVSLYTIADIERKIEESQQTLETVMEAKILIDKKGNYLEYESNTSCGVMVNVSSKSIVNLYNKYSKKGLFDLNIRKYIPNKLVDDGIRKTLSSDKERENFWFLNNGIVIACEDFDVDGNSIKLNKFSIVNGGQTTNRIAEYKGNNSQEFYVPCKIVAEKKKDPNLSFYTKIAEATNSQKPILPRDLKSNTPEMVQLSRKFAEEGIFFEIKRGVKQPSKLKVSIKNDEFGQMILSFVLQKPGTARSGKKAIFEQNDTYNRLFKQNYMADKNKKTFVVDCIALYNKYLAIEKDLKTSGDLSSNQAEILKNGKQIMLALFGVLYRLVNNDVTEKELIEDSTILLNRDFKYGAFISNYQNDDLDKKFRRIIINLVKMVTDSYKIAYDRKIATSVSNYFKTNDKYLENILNTFSDLLSMSIGEDLKAQIDIFKR</sequence>
<accession>A0A5L8JG28</accession>
<dbReference type="Pfam" id="PF10592">
    <property type="entry name" value="AIPR"/>
    <property type="match status" value="1"/>
</dbReference>
<evidence type="ECO:0000313" key="3">
    <source>
        <dbReference type="Proteomes" id="UP000535509"/>
    </source>
</evidence>
<comment type="caution">
    <text evidence="2">The sequence shown here is derived from an EMBL/GenBank/DDBJ whole genome shotgun (WGS) entry which is preliminary data.</text>
</comment>
<name>A0A5L8JG28_CAMFE</name>
<dbReference type="InterPro" id="IPR018891">
    <property type="entry name" value="AIPR_C"/>
</dbReference>
<dbReference type="GeneID" id="61065617"/>
<dbReference type="AlphaFoldDB" id="A0A5L8JG28"/>
<reference evidence="2 3" key="1">
    <citation type="submission" date="2018-06" db="EMBL/GenBank/DDBJ databases">
        <authorList>
            <consortium name="PulseNet: The National Subtyping Network for Foodborne Disease Surveillance"/>
            <person name="Tarr C.L."/>
            <person name="Trees E."/>
            <person name="Katz L.S."/>
            <person name="Carleton-Romer H.A."/>
            <person name="Stroika S."/>
            <person name="Kucerova Z."/>
            <person name="Roache K.F."/>
            <person name="Sabol A.L."/>
            <person name="Besser J."/>
            <person name="Gerner-Smidt P."/>
        </authorList>
    </citation>
    <scope>NUCLEOTIDE SEQUENCE [LARGE SCALE GENOMIC DNA]</scope>
    <source>
        <strain evidence="2 3">PNUSAC001503</strain>
    </source>
</reference>
<keyword evidence="3" id="KW-1185">Reference proteome</keyword>
<dbReference type="RefSeq" id="WP_002847875.1">
    <property type="nucleotide sequence ID" value="NZ_AACCWR020000028.1"/>
</dbReference>
<organism evidence="2 3">
    <name type="scientific">Campylobacter fetus</name>
    <dbReference type="NCBI Taxonomy" id="196"/>
    <lineage>
        <taxon>Bacteria</taxon>
        <taxon>Pseudomonadati</taxon>
        <taxon>Campylobacterota</taxon>
        <taxon>Epsilonproteobacteria</taxon>
        <taxon>Campylobacterales</taxon>
        <taxon>Campylobacteraceae</taxon>
        <taxon>Campylobacter</taxon>
    </lineage>
</organism>
<evidence type="ECO:0000259" key="1">
    <source>
        <dbReference type="Pfam" id="PF10592"/>
    </source>
</evidence>
<gene>
    <name evidence="2" type="ORF">CX802_00065</name>
</gene>
<proteinExistence type="predicted"/>